<dbReference type="RefSeq" id="WP_052825998.1">
    <property type="nucleotide sequence ID" value="NZ_AWFK01000004.1"/>
</dbReference>
<evidence type="ECO:0008006" key="4">
    <source>
        <dbReference type="Google" id="ProtNLM"/>
    </source>
</evidence>
<gene>
    <name evidence="2" type="ORF">BAAM0483_02300</name>
</gene>
<protein>
    <recommendedName>
        <fullName evidence="4">Phage protein</fullName>
    </recommendedName>
</protein>
<dbReference type="AlphaFoldDB" id="A0AB34TAB1"/>
<dbReference type="EMBL" id="AWFK01000004">
    <property type="protein sequence ID" value="KOA51085.1"/>
    <property type="molecule type" value="Genomic_DNA"/>
</dbReference>
<proteinExistence type="predicted"/>
<dbReference type="Proteomes" id="UP000037239">
    <property type="component" value="Unassembled WGS sequence"/>
</dbReference>
<accession>A0AB34TAB1</accession>
<reference evidence="2 3" key="1">
    <citation type="journal article" date="2015" name="Int J Genomics">
        <title>Comparative Genomics Revealed Genetic Diversity and Species/Strain-Level Differences in Carbohydrate Metabolism of Three Probiotic Bifidobacterial Species.</title>
        <authorList>
            <person name="Odamaki T."/>
            <person name="Horigome A."/>
            <person name="Sugahara H."/>
            <person name="Hashikura N."/>
            <person name="Minami J."/>
            <person name="Xiao J.Z."/>
            <person name="Abe F."/>
        </authorList>
    </citation>
    <scope>NUCLEOTIDE SEQUENCE [LARGE SCALE GENOMIC DNA]</scope>
    <source>
        <strain evidence="2 3">MCC 0483</strain>
    </source>
</reference>
<evidence type="ECO:0000313" key="3">
    <source>
        <dbReference type="Proteomes" id="UP000037239"/>
    </source>
</evidence>
<name>A0AB34TAB1_9BIFI</name>
<feature type="region of interest" description="Disordered" evidence="1">
    <location>
        <begin position="224"/>
        <end position="248"/>
    </location>
</feature>
<organism evidence="2 3">
    <name type="scientific">Bifidobacterium animalis subsp. animalis MCC 0483</name>
    <dbReference type="NCBI Taxonomy" id="1365955"/>
    <lineage>
        <taxon>Bacteria</taxon>
        <taxon>Bacillati</taxon>
        <taxon>Actinomycetota</taxon>
        <taxon>Actinomycetes</taxon>
        <taxon>Bifidobacteriales</taxon>
        <taxon>Bifidobacteriaceae</taxon>
        <taxon>Bifidobacterium</taxon>
    </lineage>
</organism>
<evidence type="ECO:0000256" key="1">
    <source>
        <dbReference type="SAM" id="MobiDB-lite"/>
    </source>
</evidence>
<sequence>MPYTYDEFAKLTEEQAIADVLKTLGGPLFDIMVKARADVTTRFPADLFPKIRVKSLANSEINAHATKLWQEENQLEWTLSDASGFLHLTHEATGLKIVLRRVDPKTRSLPKSNRTKVGTAYYLQSSCKKAGELKPREATLFNGNSDLLIPDLSGTRLIVAWDGAWDDIDNPLILCAYRPIDIAEYGRPNAYDFKMELTANKDEYAGLRFEPMPEAEPLPNLLVQEDEMEEERVNVESGQTEGNKPDIE</sequence>
<evidence type="ECO:0000313" key="2">
    <source>
        <dbReference type="EMBL" id="KOA51085.1"/>
    </source>
</evidence>
<comment type="caution">
    <text evidence="2">The sequence shown here is derived from an EMBL/GenBank/DDBJ whole genome shotgun (WGS) entry which is preliminary data.</text>
</comment>